<reference evidence="7 8" key="1">
    <citation type="submission" date="2017-10" db="EMBL/GenBank/DDBJ databases">
        <title>Massilia psychrophilum sp. nov., a novel purple-pigmented bacterium isolated from Tianshan glacier, Xinjiang Municipality, China.</title>
        <authorList>
            <person name="Wang H."/>
        </authorList>
    </citation>
    <scope>NUCLEOTIDE SEQUENCE [LARGE SCALE GENOMIC DNA]</scope>
    <source>
        <strain evidence="7 8">JCM 30813</strain>
    </source>
</reference>
<dbReference type="GO" id="GO:0016614">
    <property type="term" value="F:oxidoreductase activity, acting on CH-OH group of donors"/>
    <property type="evidence" value="ECO:0007669"/>
    <property type="project" value="InterPro"/>
</dbReference>
<dbReference type="SUPFAM" id="SSF51905">
    <property type="entry name" value="FAD/NAD(P)-binding domain"/>
    <property type="match status" value="1"/>
</dbReference>
<dbReference type="InterPro" id="IPR036188">
    <property type="entry name" value="FAD/NAD-bd_sf"/>
</dbReference>
<accession>A0A2G8SZN1</accession>
<sequence length="484" mass="52122">MAGNRFENDIAELSLQSRERPFDAIVVGAGSAGLTFARTLYEEGVRVLLLEAGPLPFLGHINNTDMRFSRQLSRELRDTLAYRQNLDGGGHFGPNYSCLGGRGLFWNGASPRYSPGDFAHWPSTGVPTEADYLWAEHQFHVSAGMGETAMAQNIIVRLKQATYAAEPGPFSADISGLYPGRLSAGIGSGLGLFLRACGDALVKSEITVTINTRVDELLIEGGAVRGVLAFQDRNSRSPVELLGRSVVLCGGGLESVKLAAVSKVPDPNKRIGRGIQEHLFYTASLNAHALYDRDTPSSAIVYVRAPSQVEHQWELHAPGNRLFAIDDGSIWAPASSPPYEIMIRAFAATEKRDDNALEARRGPLGSSTIHFTLSLADQLRKDQILADAVRFARALGAAPSASPALESVERFRPVGSSYHEAGGLDMGLELTTSVTMPDGRFHHLDNLVSGDAASFPRIGATNPHLTIVALARRKATLLAQRLTA</sequence>
<name>A0A2G8SZN1_9BURK</name>
<comment type="similarity">
    <text evidence="2">Belongs to the GMC oxidoreductase family.</text>
</comment>
<evidence type="ECO:0000313" key="7">
    <source>
        <dbReference type="EMBL" id="PIL39182.1"/>
    </source>
</evidence>
<dbReference type="InterPro" id="IPR051473">
    <property type="entry name" value="P2Ox-like"/>
</dbReference>
<dbReference type="Pfam" id="PF13450">
    <property type="entry name" value="NAD_binding_8"/>
    <property type="match status" value="1"/>
</dbReference>
<evidence type="ECO:0000256" key="1">
    <source>
        <dbReference type="ARBA" id="ARBA00001974"/>
    </source>
</evidence>
<keyword evidence="4" id="KW-0274">FAD</keyword>
<proteinExistence type="inferred from homology"/>
<dbReference type="AlphaFoldDB" id="A0A2G8SZN1"/>
<dbReference type="OrthoDB" id="3972913at2"/>
<keyword evidence="8" id="KW-1185">Reference proteome</keyword>
<dbReference type="PANTHER" id="PTHR42784">
    <property type="entry name" value="PYRANOSE 2-OXIDASE"/>
    <property type="match status" value="1"/>
</dbReference>
<evidence type="ECO:0000256" key="5">
    <source>
        <dbReference type="ARBA" id="ARBA00023002"/>
    </source>
</evidence>
<evidence type="ECO:0000259" key="6">
    <source>
        <dbReference type="Pfam" id="PF05199"/>
    </source>
</evidence>
<dbReference type="EMBL" id="PDOB01000022">
    <property type="protein sequence ID" value="PIL39182.1"/>
    <property type="molecule type" value="Genomic_DNA"/>
</dbReference>
<dbReference type="Gene3D" id="3.50.50.60">
    <property type="entry name" value="FAD/NAD(P)-binding domain"/>
    <property type="match status" value="2"/>
</dbReference>
<protein>
    <recommendedName>
        <fullName evidence="6">Glucose-methanol-choline oxidoreductase C-terminal domain-containing protein</fullName>
    </recommendedName>
</protein>
<evidence type="ECO:0000256" key="3">
    <source>
        <dbReference type="ARBA" id="ARBA00022630"/>
    </source>
</evidence>
<dbReference type="Proteomes" id="UP000228593">
    <property type="component" value="Unassembled WGS sequence"/>
</dbReference>
<keyword evidence="5" id="KW-0560">Oxidoreductase</keyword>
<organism evidence="7 8">
    <name type="scientific">Massilia psychrophila</name>
    <dbReference type="NCBI Taxonomy" id="1603353"/>
    <lineage>
        <taxon>Bacteria</taxon>
        <taxon>Pseudomonadati</taxon>
        <taxon>Pseudomonadota</taxon>
        <taxon>Betaproteobacteria</taxon>
        <taxon>Burkholderiales</taxon>
        <taxon>Oxalobacteraceae</taxon>
        <taxon>Telluria group</taxon>
        <taxon>Massilia</taxon>
    </lineage>
</organism>
<evidence type="ECO:0000256" key="4">
    <source>
        <dbReference type="ARBA" id="ARBA00022827"/>
    </source>
</evidence>
<gene>
    <name evidence="7" type="ORF">CR103_13920</name>
</gene>
<keyword evidence="3" id="KW-0285">Flavoprotein</keyword>
<feature type="domain" description="Glucose-methanol-choline oxidoreductase C-terminal" evidence="6">
    <location>
        <begin position="414"/>
        <end position="471"/>
    </location>
</feature>
<comment type="cofactor">
    <cofactor evidence="1">
        <name>FAD</name>
        <dbReference type="ChEBI" id="CHEBI:57692"/>
    </cofactor>
</comment>
<dbReference type="PANTHER" id="PTHR42784:SF1">
    <property type="entry name" value="PYRANOSE 2-OXIDASE"/>
    <property type="match status" value="1"/>
</dbReference>
<dbReference type="InterPro" id="IPR007867">
    <property type="entry name" value="GMC_OxRtase_C"/>
</dbReference>
<comment type="caution">
    <text evidence="7">The sequence shown here is derived from an EMBL/GenBank/DDBJ whole genome shotgun (WGS) entry which is preliminary data.</text>
</comment>
<evidence type="ECO:0000313" key="8">
    <source>
        <dbReference type="Proteomes" id="UP000228593"/>
    </source>
</evidence>
<dbReference type="Pfam" id="PF05199">
    <property type="entry name" value="GMC_oxred_C"/>
    <property type="match status" value="1"/>
</dbReference>
<evidence type="ECO:0000256" key="2">
    <source>
        <dbReference type="ARBA" id="ARBA00010790"/>
    </source>
</evidence>